<comment type="caution">
    <text evidence="1">The sequence shown here is derived from an EMBL/GenBank/DDBJ whole genome shotgun (WGS) entry which is preliminary data.</text>
</comment>
<evidence type="ECO:0000313" key="1">
    <source>
        <dbReference type="EMBL" id="KAK0513905.1"/>
    </source>
</evidence>
<keyword evidence="2" id="KW-1185">Reference proteome</keyword>
<dbReference type="Proteomes" id="UP001166286">
    <property type="component" value="Unassembled WGS sequence"/>
</dbReference>
<reference evidence="1" key="1">
    <citation type="submission" date="2023-03" db="EMBL/GenBank/DDBJ databases">
        <title>Complete genome of Cladonia borealis.</title>
        <authorList>
            <person name="Park H."/>
        </authorList>
    </citation>
    <scope>NUCLEOTIDE SEQUENCE</scope>
    <source>
        <strain evidence="1">ANT050790</strain>
    </source>
</reference>
<name>A0AA39R4Y4_9LECA</name>
<sequence length="108" mass="11715">MPRATSAGISSYISLLNTSRIAGNSLVDAERPYNVCGGSKAEILFGEIDVDGNEGQASLGLRKRDLLAHPSTYKTEAKDTLGVHPRRASDGTIYVRGFRIRVIEQISH</sequence>
<dbReference type="EMBL" id="JAFEKC020000006">
    <property type="protein sequence ID" value="KAK0513905.1"/>
    <property type="molecule type" value="Genomic_DNA"/>
</dbReference>
<protein>
    <submittedName>
        <fullName evidence="1">Uncharacterized protein</fullName>
    </submittedName>
</protein>
<organism evidence="1 2">
    <name type="scientific">Cladonia borealis</name>
    <dbReference type="NCBI Taxonomy" id="184061"/>
    <lineage>
        <taxon>Eukaryota</taxon>
        <taxon>Fungi</taxon>
        <taxon>Dikarya</taxon>
        <taxon>Ascomycota</taxon>
        <taxon>Pezizomycotina</taxon>
        <taxon>Lecanoromycetes</taxon>
        <taxon>OSLEUM clade</taxon>
        <taxon>Lecanoromycetidae</taxon>
        <taxon>Lecanorales</taxon>
        <taxon>Lecanorineae</taxon>
        <taxon>Cladoniaceae</taxon>
        <taxon>Cladonia</taxon>
    </lineage>
</organism>
<proteinExistence type="predicted"/>
<evidence type="ECO:0000313" key="2">
    <source>
        <dbReference type="Proteomes" id="UP001166286"/>
    </source>
</evidence>
<dbReference type="AlphaFoldDB" id="A0AA39R4Y4"/>
<gene>
    <name evidence="1" type="ORF">JMJ35_003627</name>
</gene>
<accession>A0AA39R4Y4</accession>